<keyword evidence="5" id="KW-0479">Metal-binding</keyword>
<evidence type="ECO:0000256" key="3">
    <source>
        <dbReference type="ARBA" id="ARBA00022688"/>
    </source>
</evidence>
<evidence type="ECO:0000313" key="6">
    <source>
        <dbReference type="EMBL" id="CAG9809401.1"/>
    </source>
</evidence>
<dbReference type="EC" id="2.1.1.64" evidence="5"/>
<dbReference type="AlphaFoldDB" id="A0A9N9WXG3"/>
<keyword evidence="3 5" id="KW-0831">Ubiquinone biosynthesis</keyword>
<accession>A0A9N9WXG3</accession>
<dbReference type="CDD" id="cd02440">
    <property type="entry name" value="AdoMet_MTases"/>
    <property type="match status" value="1"/>
</dbReference>
<dbReference type="OrthoDB" id="3265906at2759"/>
<feature type="binding site" evidence="5">
    <location>
        <position position="107"/>
    </location>
    <ligand>
        <name>S-adenosyl-L-methionine</name>
        <dbReference type="ChEBI" id="CHEBI:59789"/>
    </ligand>
</feature>
<feature type="binding site" evidence="5">
    <location>
        <position position="177"/>
    </location>
    <ligand>
        <name>Mg(2+)</name>
        <dbReference type="ChEBI" id="CHEBI:18420"/>
    </ligand>
</feature>
<organism evidence="6 7">
    <name type="scientific">Chironomus riparius</name>
    <dbReference type="NCBI Taxonomy" id="315576"/>
    <lineage>
        <taxon>Eukaryota</taxon>
        <taxon>Metazoa</taxon>
        <taxon>Ecdysozoa</taxon>
        <taxon>Arthropoda</taxon>
        <taxon>Hexapoda</taxon>
        <taxon>Insecta</taxon>
        <taxon>Pterygota</taxon>
        <taxon>Neoptera</taxon>
        <taxon>Endopterygota</taxon>
        <taxon>Diptera</taxon>
        <taxon>Nematocera</taxon>
        <taxon>Chironomoidea</taxon>
        <taxon>Chironomidae</taxon>
        <taxon>Chironominae</taxon>
        <taxon>Chironomus</taxon>
    </lineage>
</organism>
<keyword evidence="4 5" id="KW-0949">S-adenosyl-L-methionine</keyword>
<dbReference type="GO" id="GO:0046872">
    <property type="term" value="F:metal ion binding"/>
    <property type="evidence" value="ECO:0007669"/>
    <property type="project" value="UniProtKB-KW"/>
</dbReference>
<comment type="catalytic activity">
    <reaction evidence="5">
        <text>a 3-demethylubiquinol + S-adenosyl-L-methionine = a ubiquinol + S-adenosyl-L-homocysteine + H(+)</text>
        <dbReference type="Rhea" id="RHEA:44380"/>
        <dbReference type="Rhea" id="RHEA-COMP:9566"/>
        <dbReference type="Rhea" id="RHEA-COMP:10914"/>
        <dbReference type="ChEBI" id="CHEBI:15378"/>
        <dbReference type="ChEBI" id="CHEBI:17976"/>
        <dbReference type="ChEBI" id="CHEBI:57856"/>
        <dbReference type="ChEBI" id="CHEBI:59789"/>
        <dbReference type="ChEBI" id="CHEBI:84422"/>
        <dbReference type="EC" id="2.1.1.64"/>
    </reaction>
</comment>
<evidence type="ECO:0000256" key="1">
    <source>
        <dbReference type="ARBA" id="ARBA00022603"/>
    </source>
</evidence>
<reference evidence="6" key="2">
    <citation type="submission" date="2022-10" db="EMBL/GenBank/DDBJ databases">
        <authorList>
            <consortium name="ENA_rothamsted_submissions"/>
            <consortium name="culmorum"/>
            <person name="King R."/>
        </authorList>
    </citation>
    <scope>NUCLEOTIDE SEQUENCE</scope>
</reference>
<dbReference type="GO" id="GO:0010420">
    <property type="term" value="F:polyprenyldihydroxybenzoate methyltransferase activity"/>
    <property type="evidence" value="ECO:0007669"/>
    <property type="project" value="UniProtKB-UniRule"/>
</dbReference>
<feature type="binding site" evidence="5">
    <location>
        <position position="128"/>
    </location>
    <ligand>
        <name>S-adenosyl-L-methionine</name>
        <dbReference type="ChEBI" id="CHEBI:59789"/>
    </ligand>
</feature>
<dbReference type="EC" id="2.1.1.114" evidence="5"/>
<dbReference type="InterPro" id="IPR029063">
    <property type="entry name" value="SAM-dependent_MTases_sf"/>
</dbReference>
<dbReference type="GO" id="GO:0031314">
    <property type="term" value="C:extrinsic component of mitochondrial inner membrane"/>
    <property type="evidence" value="ECO:0007669"/>
    <property type="project" value="UniProtKB-UniRule"/>
</dbReference>
<dbReference type="GO" id="GO:0061542">
    <property type="term" value="F:3-demethylubiquinol 3-O-methyltransferase activity"/>
    <property type="evidence" value="ECO:0007669"/>
    <property type="project" value="UniProtKB-UniRule"/>
</dbReference>
<comment type="pathway">
    <text evidence="5">Cofactor biosynthesis; ubiquinone biosynthesis.</text>
</comment>
<feature type="binding site" evidence="5">
    <location>
        <position position="73"/>
    </location>
    <ligand>
        <name>S-adenosyl-L-methionine</name>
        <dbReference type="ChEBI" id="CHEBI:59789"/>
    </ligand>
</feature>
<evidence type="ECO:0000256" key="5">
    <source>
        <dbReference type="HAMAP-Rule" id="MF_03190"/>
    </source>
</evidence>
<gene>
    <name evidence="5" type="primary">coq3</name>
    <name evidence="6" type="ORF">CHIRRI_LOCUS12227</name>
</gene>
<dbReference type="InterPro" id="IPR010233">
    <property type="entry name" value="UbiG_MeTrfase"/>
</dbReference>
<comment type="subcellular location">
    <subcellularLocation>
        <location evidence="5">Mitochondrion inner membrane</location>
        <topology evidence="5">Peripheral membrane protein</topology>
        <orientation evidence="5">Matrix side</orientation>
    </subcellularLocation>
</comment>
<dbReference type="Proteomes" id="UP001153620">
    <property type="component" value="Chromosome 3"/>
</dbReference>
<dbReference type="GO" id="GO:0032259">
    <property type="term" value="P:methylation"/>
    <property type="evidence" value="ECO:0007669"/>
    <property type="project" value="UniProtKB-KW"/>
</dbReference>
<feature type="binding site" evidence="5">
    <location>
        <position position="173"/>
    </location>
    <ligand>
        <name>Mg(2+)</name>
        <dbReference type="ChEBI" id="CHEBI:18420"/>
    </ligand>
</feature>
<feature type="binding site" evidence="5">
    <location>
        <position position="172"/>
    </location>
    <ligand>
        <name>S-adenosyl-L-methionine</name>
        <dbReference type="ChEBI" id="CHEBI:59789"/>
    </ligand>
</feature>
<dbReference type="PANTHER" id="PTHR43464">
    <property type="entry name" value="METHYLTRANSFERASE"/>
    <property type="match status" value="1"/>
</dbReference>
<reference evidence="6" key="1">
    <citation type="submission" date="2022-01" db="EMBL/GenBank/DDBJ databases">
        <authorList>
            <person name="King R."/>
        </authorList>
    </citation>
    <scope>NUCLEOTIDE SEQUENCE</scope>
</reference>
<feature type="binding site" evidence="5">
    <location>
        <position position="176"/>
    </location>
    <ligand>
        <name>Mg(2+)</name>
        <dbReference type="ChEBI" id="CHEBI:18420"/>
    </ligand>
</feature>
<sequence>MSIAKSSLVAISRLSWKLRVSNKILKKSRMENNLKKDNNNIDAANLKVLEDLSGDWWDPNSEVICLHSINPVRISLIRDELINTGRIKAADRNKPDVLKGFHILDVGCGAGVLAEPLARMGAKITAIDPSEVLIKVAKEHLGNEPLDIEYMVQYIEEHSINNPEKYDVVIASEVIEHVPDQRALLDELSKCVKPNGSIFITTPNRTLISWFGMLIAEHILGILAKGAHDWYHFIRPSEVEKILNEKNCKTVAVRGIWYTPFFNIYNIIRYAGMHYGLHAIKQENKKNK</sequence>
<protein>
    <recommendedName>
        <fullName evidence="5">Ubiquinone biosynthesis O-methyltransferase, mitochondrial</fullName>
    </recommendedName>
    <alternativeName>
        <fullName evidence="5">3-demethylubiquinol 3-O-methyltransferase</fullName>
        <ecNumber evidence="5">2.1.1.64</ecNumber>
    </alternativeName>
    <alternativeName>
        <fullName evidence="5">3-demethylubiquinone 3-O-methyltransferase</fullName>
        <ecNumber evidence="5">2.1.1.-</ecNumber>
    </alternativeName>
    <alternativeName>
        <fullName evidence="5">Polyprenyldihydroxybenzoate methyltransferase</fullName>
        <ecNumber evidence="5">2.1.1.114</ecNumber>
    </alternativeName>
</protein>
<keyword evidence="5" id="KW-0999">Mitochondrion inner membrane</keyword>
<evidence type="ECO:0000256" key="2">
    <source>
        <dbReference type="ARBA" id="ARBA00022679"/>
    </source>
</evidence>
<proteinExistence type="inferred from homology"/>
<dbReference type="EC" id="2.1.1.-" evidence="5"/>
<dbReference type="EMBL" id="OU895879">
    <property type="protein sequence ID" value="CAG9809401.1"/>
    <property type="molecule type" value="Genomic_DNA"/>
</dbReference>
<evidence type="ECO:0000313" key="7">
    <source>
        <dbReference type="Proteomes" id="UP001153620"/>
    </source>
</evidence>
<dbReference type="PANTHER" id="PTHR43464:SF19">
    <property type="entry name" value="UBIQUINONE BIOSYNTHESIS O-METHYLTRANSFERASE, MITOCHONDRIAL"/>
    <property type="match status" value="1"/>
</dbReference>
<comment type="subunit">
    <text evidence="5">Component of a multi-subunit COQ enzyme complex.</text>
</comment>
<name>A0A9N9WXG3_9DIPT</name>
<dbReference type="HAMAP" id="MF_00472">
    <property type="entry name" value="UbiG"/>
    <property type="match status" value="1"/>
</dbReference>
<keyword evidence="7" id="KW-1185">Reference proteome</keyword>
<keyword evidence="1 5" id="KW-0489">Methyltransferase</keyword>
<dbReference type="SUPFAM" id="SSF53335">
    <property type="entry name" value="S-adenosyl-L-methionine-dependent methyltransferases"/>
    <property type="match status" value="1"/>
</dbReference>
<dbReference type="NCBIfam" id="TIGR01983">
    <property type="entry name" value="UbiG"/>
    <property type="match status" value="1"/>
</dbReference>
<comment type="similarity">
    <text evidence="5">Belongs to the class I-like SAM-binding methyltransferase superfamily. UbiG/COQ3 family.</text>
</comment>
<dbReference type="Gene3D" id="3.40.50.150">
    <property type="entry name" value="Vaccinia Virus protein VP39"/>
    <property type="match status" value="1"/>
</dbReference>
<comment type="function">
    <text evidence="5">O-methyltransferase required for two non-consecutive steps during ubiquinone biosynthesis. Catalyzes the 2 O-methylation of 3,4-dihydroxy-5-(all-trans-polyprenyl)benzoic acid into 4-hydroxy-3-methoxy-5-(all-trans-polyprenyl)benzoic acid. Also catalyzes the last step of ubiquinone biosynthesis by mediating methylation of 3-demethylubiquinone into ubiquinone. Also able to mediate the methylation of 3-demethylubiquinol into ubiquinol.</text>
</comment>
<comment type="catalytic activity">
    <reaction evidence="5">
        <text>a 3,4-dihydroxy-5-(all-trans-polyprenyl)benzoate + S-adenosyl-L-methionine = a 4-hydroxy-3-methoxy-5-(all-trans-polyprenyl)benzoate + S-adenosyl-L-homocysteine + H(+)</text>
        <dbReference type="Rhea" id="RHEA:44452"/>
        <dbReference type="Rhea" id="RHEA-COMP:10930"/>
        <dbReference type="Rhea" id="RHEA-COMP:10931"/>
        <dbReference type="ChEBI" id="CHEBI:15378"/>
        <dbReference type="ChEBI" id="CHEBI:57856"/>
        <dbReference type="ChEBI" id="CHEBI:59789"/>
        <dbReference type="ChEBI" id="CHEBI:64694"/>
        <dbReference type="ChEBI" id="CHEBI:84443"/>
        <dbReference type="EC" id="2.1.1.114"/>
    </reaction>
</comment>
<keyword evidence="5" id="KW-0472">Membrane</keyword>
<keyword evidence="5" id="KW-0496">Mitochondrion</keyword>
<dbReference type="Pfam" id="PF13489">
    <property type="entry name" value="Methyltransf_23"/>
    <property type="match status" value="1"/>
</dbReference>
<evidence type="ECO:0000256" key="4">
    <source>
        <dbReference type="ARBA" id="ARBA00022691"/>
    </source>
</evidence>
<keyword evidence="5" id="KW-0460">Magnesium</keyword>
<keyword evidence="2 5" id="KW-0808">Transferase</keyword>
<comment type="catalytic activity">
    <reaction evidence="5">
        <text>a 3-demethylubiquinone + S-adenosyl-L-methionine = a ubiquinone + S-adenosyl-L-homocysteine</text>
        <dbReference type="Rhea" id="RHEA:81215"/>
        <dbReference type="Rhea" id="RHEA-COMP:9565"/>
        <dbReference type="Rhea" id="RHEA-COMP:19654"/>
        <dbReference type="ChEBI" id="CHEBI:16389"/>
        <dbReference type="ChEBI" id="CHEBI:57856"/>
        <dbReference type="ChEBI" id="CHEBI:59789"/>
        <dbReference type="ChEBI" id="CHEBI:231825"/>
    </reaction>
</comment>
<comment type="cofactor">
    <cofactor evidence="5">
        <name>Mg(2+)</name>
        <dbReference type="ChEBI" id="CHEBI:18420"/>
    </cofactor>
</comment>